<reference evidence="2" key="1">
    <citation type="submission" date="2022-11" db="UniProtKB">
        <authorList>
            <consortium name="WormBaseParasite"/>
        </authorList>
    </citation>
    <scope>IDENTIFICATION</scope>
</reference>
<organism evidence="1 2">
    <name type="scientific">Panagrolaimus sp. PS1159</name>
    <dbReference type="NCBI Taxonomy" id="55785"/>
    <lineage>
        <taxon>Eukaryota</taxon>
        <taxon>Metazoa</taxon>
        <taxon>Ecdysozoa</taxon>
        <taxon>Nematoda</taxon>
        <taxon>Chromadorea</taxon>
        <taxon>Rhabditida</taxon>
        <taxon>Tylenchina</taxon>
        <taxon>Panagrolaimomorpha</taxon>
        <taxon>Panagrolaimoidea</taxon>
        <taxon>Panagrolaimidae</taxon>
        <taxon>Panagrolaimus</taxon>
    </lineage>
</organism>
<evidence type="ECO:0000313" key="1">
    <source>
        <dbReference type="Proteomes" id="UP000887580"/>
    </source>
</evidence>
<accession>A0AC35GMZ2</accession>
<dbReference type="WBParaSite" id="PS1159_v2.g7045.t1">
    <property type="protein sequence ID" value="PS1159_v2.g7045.t1"/>
    <property type="gene ID" value="PS1159_v2.g7045"/>
</dbReference>
<protein>
    <submittedName>
        <fullName evidence="2">BTB domain-containing protein</fullName>
    </submittedName>
</protein>
<name>A0AC35GMZ2_9BILA</name>
<evidence type="ECO:0000313" key="2">
    <source>
        <dbReference type="WBParaSite" id="PS1159_v2.g7045.t1"/>
    </source>
</evidence>
<proteinExistence type="predicted"/>
<dbReference type="Proteomes" id="UP000887580">
    <property type="component" value="Unplaced"/>
</dbReference>
<sequence length="372" mass="43087">MLLDDVITKTFKVYDGVIIEINENNKFSLRVKQCDNGYVCNVETINGNFKIWNVYYSKALCVYNENTKSFVIPPATGTGVVTIDFSVLAEYQECFPVILEICKEKLMAIGIHQAFKDIIFLPNCKNHKFTYYVKKIGVMNVEVHIVNQNNVLINGNKEDFRYRMDISYPQGQDLKLPLIFTFEPQPKNVISRKNAIDPDNPIIEVIDEKVNCFHLYEIMSDKTYADVVLFSSTGKEILTHRCLLARFSKVFKKLFDETADLPVQHKINEFDTEIITAALEFCYGKSDAIKDKEIKLFEFAEKYCIQELKEACCTYFEKNLNKENVCDIIEIAYSNNFENLKKKCIELLAKHKEEIEFDNLPKKIIIDILKGI</sequence>